<keyword evidence="2" id="KW-0472">Membrane</keyword>
<dbReference type="Gene3D" id="4.10.1080.10">
    <property type="entry name" value="TSP type-3 repeat"/>
    <property type="match status" value="1"/>
</dbReference>
<name>A0A316DP70_9FLAO</name>
<dbReference type="InterPro" id="IPR028974">
    <property type="entry name" value="TSP_type-3_rpt"/>
</dbReference>
<dbReference type="GO" id="GO:0005509">
    <property type="term" value="F:calcium ion binding"/>
    <property type="evidence" value="ECO:0007669"/>
    <property type="project" value="InterPro"/>
</dbReference>
<reference evidence="3 4" key="1">
    <citation type="submission" date="2018-05" db="EMBL/GenBank/DDBJ databases">
        <title>Genomic Encyclopedia of Archaeal and Bacterial Type Strains, Phase II (KMG-II): from individual species to whole genera.</title>
        <authorList>
            <person name="Goeker M."/>
        </authorList>
    </citation>
    <scope>NUCLEOTIDE SEQUENCE [LARGE SCALE GENOMIC DNA]</scope>
    <source>
        <strain evidence="3 4">DSM 23514</strain>
    </source>
</reference>
<accession>A0A316DP70</accession>
<feature type="non-terminal residue" evidence="3">
    <location>
        <position position="308"/>
    </location>
</feature>
<dbReference type="EMBL" id="QGGQ01000015">
    <property type="protein sequence ID" value="PWK19308.1"/>
    <property type="molecule type" value="Genomic_DNA"/>
</dbReference>
<evidence type="ECO:0000256" key="1">
    <source>
        <dbReference type="SAM" id="MobiDB-lite"/>
    </source>
</evidence>
<proteinExistence type="predicted"/>
<comment type="caution">
    <text evidence="3">The sequence shown here is derived from an EMBL/GenBank/DDBJ whole genome shotgun (WGS) entry which is preliminary data.</text>
</comment>
<protein>
    <recommendedName>
        <fullName evidence="5">Thrombospondin type 3 repeat-containing protein</fullName>
    </recommendedName>
</protein>
<evidence type="ECO:0000313" key="3">
    <source>
        <dbReference type="EMBL" id="PWK19308.1"/>
    </source>
</evidence>
<feature type="region of interest" description="Disordered" evidence="1">
    <location>
        <begin position="242"/>
        <end position="308"/>
    </location>
</feature>
<dbReference type="AlphaFoldDB" id="A0A316DP70"/>
<keyword evidence="2" id="KW-1133">Transmembrane helix</keyword>
<sequence length="308" mass="32876">MENFTFVHLKGKVLRGINLVLILFLCFWITSFNNIASSSGKNIIDSGIKGLVATEIGTDGDVEVTACCTPMTSKIITASDFGFQNNVNDGSLSATDIDLSSKWGLPIGSVIVSVEGASTDASGFFRTIVDFPINFKIKGTVPVIVKAHHSSGIAVDAQDGIVALDNVEYQFIGSLSSGLIPAVEENNYYVKNTTSTSNHPSISVDWESQSPVTDIEFYTTSAYSSLIALYITPYMCTDTDGDGVPDMTDLDDDNDGILDSVEDPNLDGDNDPLTDPLDSDGDGYPNHLDIDSDNDGIPDNVEAQTTDG</sequence>
<organism evidence="3 4">
    <name type="scientific">Maribacter polysiphoniae</name>
    <dbReference type="NCBI Taxonomy" id="429344"/>
    <lineage>
        <taxon>Bacteria</taxon>
        <taxon>Pseudomonadati</taxon>
        <taxon>Bacteroidota</taxon>
        <taxon>Flavobacteriia</taxon>
        <taxon>Flavobacteriales</taxon>
        <taxon>Flavobacteriaceae</taxon>
        <taxon>Maribacter</taxon>
    </lineage>
</organism>
<evidence type="ECO:0000313" key="4">
    <source>
        <dbReference type="Proteomes" id="UP000245667"/>
    </source>
</evidence>
<evidence type="ECO:0008006" key="5">
    <source>
        <dbReference type="Google" id="ProtNLM"/>
    </source>
</evidence>
<gene>
    <name evidence="3" type="ORF">LX92_04155</name>
</gene>
<feature type="transmembrane region" description="Helical" evidence="2">
    <location>
        <begin position="12"/>
        <end position="30"/>
    </location>
</feature>
<evidence type="ECO:0000256" key="2">
    <source>
        <dbReference type="SAM" id="Phobius"/>
    </source>
</evidence>
<feature type="compositionally biased region" description="Acidic residues" evidence="1">
    <location>
        <begin position="242"/>
        <end position="281"/>
    </location>
</feature>
<keyword evidence="2" id="KW-0812">Transmembrane</keyword>
<dbReference type="SUPFAM" id="SSF103647">
    <property type="entry name" value="TSP type-3 repeat"/>
    <property type="match status" value="1"/>
</dbReference>
<dbReference type="Proteomes" id="UP000245667">
    <property type="component" value="Unassembled WGS sequence"/>
</dbReference>